<dbReference type="EMBL" id="VIEB01000134">
    <property type="protein sequence ID" value="TQE04750.1"/>
    <property type="molecule type" value="Genomic_DNA"/>
</dbReference>
<dbReference type="InterPro" id="IPR016688">
    <property type="entry name" value="MscS-like_plants/fungi"/>
</dbReference>
<dbReference type="GO" id="GO:0050982">
    <property type="term" value="P:detection of mechanical stimulus"/>
    <property type="evidence" value="ECO:0007669"/>
    <property type="project" value="TreeGrafter"/>
</dbReference>
<proteinExistence type="inferred from homology"/>
<comment type="subcellular location">
    <subcellularLocation>
        <location evidence="1">Membrane</location>
        <topology evidence="1">Multi-pass membrane protein</topology>
    </subcellularLocation>
</comment>
<dbReference type="GO" id="GO:0006820">
    <property type="term" value="P:monoatomic anion transport"/>
    <property type="evidence" value="ECO:0007669"/>
    <property type="project" value="TreeGrafter"/>
</dbReference>
<gene>
    <name evidence="4" type="ORF">C1H46_009603</name>
</gene>
<sequence>MAERVGRIPSSGQLSFKRLKGGKKEGKEGAKEEVIDVEKPKKMNRKKISAWTLKVLVNVVRSSGLSTISNTLESLDDEESEQKGKEITSEWEAKAAAYDIFLNVTKRSNKYIEEDDLLRFMKKEEVDIVLPLFDGVAETGKIKRKALKNLLVNVYLERKSLARSLNDTKTAIEKLNRLASGVLLLYWLVNPSATSTTVETTVALKARINEYLDSKTQHWRPGHSVVVKDTEDVNKMKMALYVTHTINFQNYGDKTNRRSDLVLELKKILQDLGIKYHLLPQEVHLRYVGSSTAELPPTWR</sequence>
<comment type="similarity">
    <text evidence="2">Belongs to the MscS (TC 1.A.23) family.</text>
</comment>
<dbReference type="GO" id="GO:0005886">
    <property type="term" value="C:plasma membrane"/>
    <property type="evidence" value="ECO:0007669"/>
    <property type="project" value="TreeGrafter"/>
</dbReference>
<protein>
    <recommendedName>
        <fullName evidence="6">Mechanosensitive ion channel protein</fullName>
    </recommendedName>
</protein>
<dbReference type="Proteomes" id="UP000315295">
    <property type="component" value="Unassembled WGS sequence"/>
</dbReference>
<organism evidence="4 5">
    <name type="scientific">Malus baccata</name>
    <name type="common">Siberian crab apple</name>
    <name type="synonym">Pyrus baccata</name>
    <dbReference type="NCBI Taxonomy" id="106549"/>
    <lineage>
        <taxon>Eukaryota</taxon>
        <taxon>Viridiplantae</taxon>
        <taxon>Streptophyta</taxon>
        <taxon>Embryophyta</taxon>
        <taxon>Tracheophyta</taxon>
        <taxon>Spermatophyta</taxon>
        <taxon>Magnoliopsida</taxon>
        <taxon>eudicotyledons</taxon>
        <taxon>Gunneridae</taxon>
        <taxon>Pentapetalae</taxon>
        <taxon>rosids</taxon>
        <taxon>fabids</taxon>
        <taxon>Rosales</taxon>
        <taxon>Rosaceae</taxon>
        <taxon>Amygdaloideae</taxon>
        <taxon>Maleae</taxon>
        <taxon>Malus</taxon>
    </lineage>
</organism>
<keyword evidence="5" id="KW-1185">Reference proteome</keyword>
<dbReference type="AlphaFoldDB" id="A0A540N2K0"/>
<name>A0A540N2K0_MALBA</name>
<evidence type="ECO:0000256" key="1">
    <source>
        <dbReference type="ARBA" id="ARBA00004141"/>
    </source>
</evidence>
<accession>A0A540N2K0</accession>
<reference evidence="4 5" key="1">
    <citation type="journal article" date="2019" name="G3 (Bethesda)">
        <title>Sequencing of a Wild Apple (Malus baccata) Genome Unravels the Differences Between Cultivated and Wild Apple Species Regarding Disease Resistance and Cold Tolerance.</title>
        <authorList>
            <person name="Chen X."/>
        </authorList>
    </citation>
    <scope>NUCLEOTIDE SEQUENCE [LARGE SCALE GENOMIC DNA]</scope>
    <source>
        <strain evidence="5">cv. Shandingzi</strain>
        <tissue evidence="4">Leaves</tissue>
    </source>
</reference>
<evidence type="ECO:0000313" key="5">
    <source>
        <dbReference type="Proteomes" id="UP000315295"/>
    </source>
</evidence>
<feature type="region of interest" description="Disordered" evidence="3">
    <location>
        <begin position="1"/>
        <end position="32"/>
    </location>
</feature>
<dbReference type="PANTHER" id="PTHR31618:SF7">
    <property type="entry name" value="MECHANOSENSITIVE ION CHANNEL PROTEIN"/>
    <property type="match status" value="1"/>
</dbReference>
<comment type="caution">
    <text evidence="4">The sequence shown here is derived from an EMBL/GenBank/DDBJ whole genome shotgun (WGS) entry which is preliminary data.</text>
</comment>
<dbReference type="STRING" id="106549.A0A540N2K0"/>
<evidence type="ECO:0000313" key="4">
    <source>
        <dbReference type="EMBL" id="TQE04750.1"/>
    </source>
</evidence>
<feature type="compositionally biased region" description="Basic and acidic residues" evidence="3">
    <location>
        <begin position="22"/>
        <end position="32"/>
    </location>
</feature>
<evidence type="ECO:0000256" key="2">
    <source>
        <dbReference type="ARBA" id="ARBA00008017"/>
    </source>
</evidence>
<evidence type="ECO:0008006" key="6">
    <source>
        <dbReference type="Google" id="ProtNLM"/>
    </source>
</evidence>
<dbReference type="PANTHER" id="PTHR31618">
    <property type="entry name" value="MECHANOSENSITIVE ION CHANNEL PROTEIN 5"/>
    <property type="match status" value="1"/>
</dbReference>
<evidence type="ECO:0000256" key="3">
    <source>
        <dbReference type="SAM" id="MobiDB-lite"/>
    </source>
</evidence>
<dbReference type="GO" id="GO:0008381">
    <property type="term" value="F:mechanosensitive monoatomic ion channel activity"/>
    <property type="evidence" value="ECO:0007669"/>
    <property type="project" value="TreeGrafter"/>
</dbReference>